<comment type="caution">
    <text evidence="2">The sequence shown here is derived from an EMBL/GenBank/DDBJ whole genome shotgun (WGS) entry which is preliminary data.</text>
</comment>
<proteinExistence type="predicted"/>
<accession>A0A1V8SQD2</accession>
<name>A0A1V8SQD2_9PEZI</name>
<gene>
    <name evidence="2" type="ORF">B0A48_13444</name>
</gene>
<evidence type="ECO:0000313" key="3">
    <source>
        <dbReference type="Proteomes" id="UP000192596"/>
    </source>
</evidence>
<protein>
    <submittedName>
        <fullName evidence="2">Uncharacterized protein</fullName>
    </submittedName>
</protein>
<dbReference type="InParanoid" id="A0A1V8SQD2"/>
<feature type="compositionally biased region" description="Basic and acidic residues" evidence="1">
    <location>
        <begin position="185"/>
        <end position="194"/>
    </location>
</feature>
<dbReference type="EMBL" id="NAJO01000032">
    <property type="protein sequence ID" value="OQO01201.1"/>
    <property type="molecule type" value="Genomic_DNA"/>
</dbReference>
<organism evidence="2 3">
    <name type="scientific">Cryoendolithus antarcticus</name>
    <dbReference type="NCBI Taxonomy" id="1507870"/>
    <lineage>
        <taxon>Eukaryota</taxon>
        <taxon>Fungi</taxon>
        <taxon>Dikarya</taxon>
        <taxon>Ascomycota</taxon>
        <taxon>Pezizomycotina</taxon>
        <taxon>Dothideomycetes</taxon>
        <taxon>Dothideomycetidae</taxon>
        <taxon>Cladosporiales</taxon>
        <taxon>Cladosporiaceae</taxon>
        <taxon>Cryoendolithus</taxon>
    </lineage>
</organism>
<evidence type="ECO:0000256" key="1">
    <source>
        <dbReference type="SAM" id="MobiDB-lite"/>
    </source>
</evidence>
<dbReference type="AlphaFoldDB" id="A0A1V8SQD2"/>
<sequence length="194" mass="20717">MSYLVTASGVAGLRTQIIANLQALSIFSTPLSPHDHILLTSELNGTYMHALVFTSHPITRYHEATVPYAPHPEDPGSKLERELFGTSPAIVVQSRESETILISKLMIRGPPAESPALCLEALLKSTAEMVGMRVGVAVGDFEAEGPEMVGECFVDYKVLDDVKKGGEGAMGGSMESNGTTGSGWGERKFYGDGE</sequence>
<keyword evidence="3" id="KW-1185">Reference proteome</keyword>
<reference evidence="3" key="1">
    <citation type="submission" date="2017-03" db="EMBL/GenBank/DDBJ databases">
        <title>Genomes of endolithic fungi from Antarctica.</title>
        <authorList>
            <person name="Coleine C."/>
            <person name="Masonjones S."/>
            <person name="Stajich J.E."/>
        </authorList>
    </citation>
    <scope>NUCLEOTIDE SEQUENCE [LARGE SCALE GENOMIC DNA]</scope>
    <source>
        <strain evidence="3">CCFEE 5527</strain>
    </source>
</reference>
<feature type="region of interest" description="Disordered" evidence="1">
    <location>
        <begin position="166"/>
        <end position="194"/>
    </location>
</feature>
<dbReference type="Proteomes" id="UP000192596">
    <property type="component" value="Unassembled WGS sequence"/>
</dbReference>
<evidence type="ECO:0000313" key="2">
    <source>
        <dbReference type="EMBL" id="OQO01201.1"/>
    </source>
</evidence>